<proteinExistence type="predicted"/>
<feature type="domain" description="Glycosyl hydrolase family 81 N-terminal" evidence="1">
    <location>
        <begin position="11"/>
        <end position="130"/>
    </location>
</feature>
<dbReference type="EMBL" id="CAJOBC010084786">
    <property type="protein sequence ID" value="CAF4322284.1"/>
    <property type="molecule type" value="Genomic_DNA"/>
</dbReference>
<accession>A0A815PEP9</accession>
<dbReference type="Gene3D" id="2.70.98.30">
    <property type="entry name" value="Golgi alpha-mannosidase II, domain 4"/>
    <property type="match status" value="1"/>
</dbReference>
<dbReference type="EMBL" id="CAJNOK010012470">
    <property type="protein sequence ID" value="CAF1164164.1"/>
    <property type="molecule type" value="Genomic_DNA"/>
</dbReference>
<organism evidence="3 6">
    <name type="scientific">Didymodactylos carnosus</name>
    <dbReference type="NCBI Taxonomy" id="1234261"/>
    <lineage>
        <taxon>Eukaryota</taxon>
        <taxon>Metazoa</taxon>
        <taxon>Spiralia</taxon>
        <taxon>Gnathifera</taxon>
        <taxon>Rotifera</taxon>
        <taxon>Eurotatoria</taxon>
        <taxon>Bdelloidea</taxon>
        <taxon>Philodinida</taxon>
        <taxon>Philodinidae</taxon>
        <taxon>Didymodactylos</taxon>
    </lineage>
</organism>
<dbReference type="Pfam" id="PF03639">
    <property type="entry name" value="Glyco_hydro_81"/>
    <property type="match status" value="1"/>
</dbReference>
<gene>
    <name evidence="3" type="ORF">GPM918_LOCUS34630</name>
    <name evidence="2" type="ORF">OVA965_LOCUS22243</name>
    <name evidence="5" type="ORF">SRO942_LOCUS35333</name>
    <name evidence="4" type="ORF">TMI583_LOCUS22961</name>
</gene>
<comment type="caution">
    <text evidence="3">The sequence shown here is derived from an EMBL/GenBank/DDBJ whole genome shotgun (WGS) entry which is preliminary data.</text>
</comment>
<keyword evidence="6" id="KW-1185">Reference proteome</keyword>
<dbReference type="Proteomes" id="UP000682733">
    <property type="component" value="Unassembled WGS sequence"/>
</dbReference>
<dbReference type="EMBL" id="CAJNOQ010019340">
    <property type="protein sequence ID" value="CAF1448101.1"/>
    <property type="molecule type" value="Genomic_DNA"/>
</dbReference>
<dbReference type="Proteomes" id="UP000663829">
    <property type="component" value="Unassembled WGS sequence"/>
</dbReference>
<dbReference type="Proteomes" id="UP000681722">
    <property type="component" value="Unassembled WGS sequence"/>
</dbReference>
<dbReference type="EMBL" id="CAJOBA010033997">
    <property type="protein sequence ID" value="CAF3975875.1"/>
    <property type="molecule type" value="Genomic_DNA"/>
</dbReference>
<dbReference type="OrthoDB" id="4473401at2759"/>
<evidence type="ECO:0000313" key="4">
    <source>
        <dbReference type="EMBL" id="CAF3975875.1"/>
    </source>
</evidence>
<evidence type="ECO:0000313" key="5">
    <source>
        <dbReference type="EMBL" id="CAF4322284.1"/>
    </source>
</evidence>
<evidence type="ECO:0000313" key="3">
    <source>
        <dbReference type="EMBL" id="CAF1448101.1"/>
    </source>
</evidence>
<evidence type="ECO:0000259" key="1">
    <source>
        <dbReference type="Pfam" id="PF03639"/>
    </source>
</evidence>
<protein>
    <recommendedName>
        <fullName evidence="1">Glycosyl hydrolase family 81 N-terminal domain-containing protein</fullName>
    </recommendedName>
</protein>
<dbReference type="AlphaFoldDB" id="A0A815PEP9"/>
<sequence>MSDHYIQINFNSLLGEGYNPIIIHPFVLLMNDESPYCILLSFTEQLIFGQQIDKTRIKYFMHIVLKNIQVSTTEFSAKNFEIIDVDDSGFDLTLKLRQKNSQAPVTMPVVRGITYVTFKYNLATPTISTTHANG</sequence>
<name>A0A815PEP9_9BILA</name>
<dbReference type="Proteomes" id="UP000677228">
    <property type="component" value="Unassembled WGS sequence"/>
</dbReference>
<evidence type="ECO:0000313" key="6">
    <source>
        <dbReference type="Proteomes" id="UP000663829"/>
    </source>
</evidence>
<reference evidence="3" key="1">
    <citation type="submission" date="2021-02" db="EMBL/GenBank/DDBJ databases">
        <authorList>
            <person name="Nowell W R."/>
        </authorList>
    </citation>
    <scope>NUCLEOTIDE SEQUENCE</scope>
</reference>
<evidence type="ECO:0000313" key="2">
    <source>
        <dbReference type="EMBL" id="CAF1164164.1"/>
    </source>
</evidence>
<dbReference type="InterPro" id="IPR040451">
    <property type="entry name" value="GH81_N"/>
</dbReference>